<feature type="region of interest" description="Disordered" evidence="1">
    <location>
        <begin position="1"/>
        <end position="23"/>
    </location>
</feature>
<accession>A0AAD5X651</accession>
<reference evidence="2" key="1">
    <citation type="submission" date="2020-05" db="EMBL/GenBank/DDBJ databases">
        <title>Phylogenomic resolution of chytrid fungi.</title>
        <authorList>
            <person name="Stajich J.E."/>
            <person name="Amses K."/>
            <person name="Simmons R."/>
            <person name="Seto K."/>
            <person name="Myers J."/>
            <person name="Bonds A."/>
            <person name="Quandt C.A."/>
            <person name="Barry K."/>
            <person name="Liu P."/>
            <person name="Grigoriev I."/>
            <person name="Longcore J.E."/>
            <person name="James T.Y."/>
        </authorList>
    </citation>
    <scope>NUCLEOTIDE SEQUENCE</scope>
    <source>
        <strain evidence="2">JEL0513</strain>
    </source>
</reference>
<dbReference type="SUPFAM" id="SSF48371">
    <property type="entry name" value="ARM repeat"/>
    <property type="match status" value="1"/>
</dbReference>
<dbReference type="InterPro" id="IPR016024">
    <property type="entry name" value="ARM-type_fold"/>
</dbReference>
<comment type="caution">
    <text evidence="2">The sequence shown here is derived from an EMBL/GenBank/DDBJ whole genome shotgun (WGS) entry which is preliminary data.</text>
</comment>
<protein>
    <submittedName>
        <fullName evidence="2">Uncharacterized protein</fullName>
    </submittedName>
</protein>
<evidence type="ECO:0000256" key="1">
    <source>
        <dbReference type="SAM" id="MobiDB-lite"/>
    </source>
</evidence>
<dbReference type="AlphaFoldDB" id="A0AAD5X651"/>
<name>A0AAD5X651_9FUNG</name>
<keyword evidence="3" id="KW-1185">Reference proteome</keyword>
<evidence type="ECO:0000313" key="3">
    <source>
        <dbReference type="Proteomes" id="UP001211907"/>
    </source>
</evidence>
<dbReference type="EMBL" id="JADGJH010004584">
    <property type="protein sequence ID" value="KAJ3085269.1"/>
    <property type="molecule type" value="Genomic_DNA"/>
</dbReference>
<dbReference type="Proteomes" id="UP001211907">
    <property type="component" value="Unassembled WGS sequence"/>
</dbReference>
<gene>
    <name evidence="2" type="ORF">HK100_009107</name>
</gene>
<proteinExistence type="predicted"/>
<organism evidence="2 3">
    <name type="scientific">Physocladia obscura</name>
    <dbReference type="NCBI Taxonomy" id="109957"/>
    <lineage>
        <taxon>Eukaryota</taxon>
        <taxon>Fungi</taxon>
        <taxon>Fungi incertae sedis</taxon>
        <taxon>Chytridiomycota</taxon>
        <taxon>Chytridiomycota incertae sedis</taxon>
        <taxon>Chytridiomycetes</taxon>
        <taxon>Chytridiales</taxon>
        <taxon>Chytriomycetaceae</taxon>
        <taxon>Physocladia</taxon>
    </lineage>
</organism>
<evidence type="ECO:0000313" key="2">
    <source>
        <dbReference type="EMBL" id="KAJ3085269.1"/>
    </source>
</evidence>
<sequence>MQSSQHKIITSRAKSKASLVGKSKLSNPTGDFNKLMIPETFSSQLNWENDFIFEEQEQIVHRQSPERTTHRNYTPTATAARKTTDRIPIAAEIWDEDFDLTDDTIVAHRVFGESNYLLKDSQPHVTSKAKIFTRSQDSQQNNTDYTEDFDLSDNPSLFSFLSKCQNQESALYTAATVMVLMDNIRTEKNLSDSCFELAAVLEIAPQLIDAVVVGNNLNMLLFALESANGEQQALGLMTLLNKLISSASDSETNMAPSLKVSPRDRLTLLGIVPSFSNHAARSKSLDIRREFLHFVTQMSTSMHTLCALLAARTVWSVLLALLDTKDPRSRNVAFDSVGAMSRVFEAIPDAATVDDQVSVLYSCYIMPPAAGSAPNGGDNGFYTRILRVAQVLIDSKRSGEGGSLTAVWESVVHVYSVVYRSCESIGCHVDANRHSEMMLLLEDFKKIKGKME</sequence>